<protein>
    <recommendedName>
        <fullName evidence="4">Serpin domain-containing protein</fullName>
    </recommendedName>
</protein>
<dbReference type="OrthoDB" id="1063785at2759"/>
<feature type="domain" description="Serpin" evidence="4">
    <location>
        <begin position="63"/>
        <end position="423"/>
    </location>
</feature>
<dbReference type="SMART" id="SM00093">
    <property type="entry name" value="SERPIN"/>
    <property type="match status" value="1"/>
</dbReference>
<organism evidence="5 6">
    <name type="scientific">Ostreobium quekettii</name>
    <dbReference type="NCBI Taxonomy" id="121088"/>
    <lineage>
        <taxon>Eukaryota</taxon>
        <taxon>Viridiplantae</taxon>
        <taxon>Chlorophyta</taxon>
        <taxon>core chlorophytes</taxon>
        <taxon>Ulvophyceae</taxon>
        <taxon>TCBD clade</taxon>
        <taxon>Bryopsidales</taxon>
        <taxon>Ostreobineae</taxon>
        <taxon>Ostreobiaceae</taxon>
        <taxon>Ostreobium</taxon>
    </lineage>
</organism>
<evidence type="ECO:0000256" key="1">
    <source>
        <dbReference type="ARBA" id="ARBA00009500"/>
    </source>
</evidence>
<comment type="similarity">
    <text evidence="1 2">Belongs to the serpin family.</text>
</comment>
<evidence type="ECO:0000313" key="6">
    <source>
        <dbReference type="Proteomes" id="UP000708148"/>
    </source>
</evidence>
<dbReference type="Gene3D" id="2.30.39.10">
    <property type="entry name" value="Alpha-1-antitrypsin, domain 1"/>
    <property type="match status" value="1"/>
</dbReference>
<keyword evidence="6" id="KW-1185">Reference proteome</keyword>
<dbReference type="InterPro" id="IPR042178">
    <property type="entry name" value="Serpin_sf_1"/>
</dbReference>
<dbReference type="InterPro" id="IPR023795">
    <property type="entry name" value="Serpin_CS"/>
</dbReference>
<proteinExistence type="inferred from homology"/>
<keyword evidence="3" id="KW-1133">Transmembrane helix</keyword>
<dbReference type="PANTHER" id="PTHR11461:SF211">
    <property type="entry name" value="GH10112P-RELATED"/>
    <property type="match status" value="1"/>
</dbReference>
<dbReference type="GO" id="GO:0005615">
    <property type="term" value="C:extracellular space"/>
    <property type="evidence" value="ECO:0007669"/>
    <property type="project" value="InterPro"/>
</dbReference>
<dbReference type="Proteomes" id="UP000708148">
    <property type="component" value="Unassembled WGS sequence"/>
</dbReference>
<dbReference type="PROSITE" id="PS00284">
    <property type="entry name" value="SERPIN"/>
    <property type="match status" value="1"/>
</dbReference>
<dbReference type="EMBL" id="CAJHUC010001167">
    <property type="protein sequence ID" value="CAD7700061.1"/>
    <property type="molecule type" value="Genomic_DNA"/>
</dbReference>
<sequence>MHGRPEPGLGYKAHHRVQSNLMWQTPGAVCIVCCLLFIGTLANGQSCLASNGDASIAVNSFGLALFQCIKNATGEANTVFSPLSVSTVASYVSLFANGTTKAEVDEVFRFDSEGTIPRTLIAQPWDTGSTVGEETGNLAIVNGLFLQEDLEVENRIVDSAGDAVKKVDFSNSEGTRQSINSWAEDSTGGLIEELLPVGSLDAQTKFVLASAVFFQSNWEQTFEPSATKQQPFHGQYGVEDAMFMYQFDRTLLWKWDPVAGQALELPYEGGLFSMYIVLPDTGNSVAAVAEVMSRGNFGQWLTEGYSQTLFTTVVIPKFEIELSLDLTTALHKLGVKDAFDALKADFTPITKDVPLHIDSAVHKARIVVNETGTKAAGVAAIAVQALSAQMEPVQHFVADRPFLYFIVDKLDCIVLFMGSVEAAGQ</sequence>
<evidence type="ECO:0000313" key="5">
    <source>
        <dbReference type="EMBL" id="CAD7700061.1"/>
    </source>
</evidence>
<comment type="caution">
    <text evidence="5">The sequence shown here is derived from an EMBL/GenBank/DDBJ whole genome shotgun (WGS) entry which is preliminary data.</text>
</comment>
<dbReference type="CDD" id="cd00172">
    <property type="entry name" value="serpin"/>
    <property type="match status" value="1"/>
</dbReference>
<dbReference type="InterPro" id="IPR000215">
    <property type="entry name" value="Serpin_fam"/>
</dbReference>
<evidence type="ECO:0000256" key="2">
    <source>
        <dbReference type="RuleBase" id="RU000411"/>
    </source>
</evidence>
<dbReference type="PANTHER" id="PTHR11461">
    <property type="entry name" value="SERINE PROTEASE INHIBITOR, SERPIN"/>
    <property type="match status" value="1"/>
</dbReference>
<feature type="transmembrane region" description="Helical" evidence="3">
    <location>
        <begin position="21"/>
        <end position="42"/>
    </location>
</feature>
<dbReference type="SUPFAM" id="SSF56574">
    <property type="entry name" value="Serpins"/>
    <property type="match status" value="1"/>
</dbReference>
<accession>A0A8S1IZ41</accession>
<reference evidence="5" key="1">
    <citation type="submission" date="2020-12" db="EMBL/GenBank/DDBJ databases">
        <authorList>
            <person name="Iha C."/>
        </authorList>
    </citation>
    <scope>NUCLEOTIDE SEQUENCE</scope>
</reference>
<evidence type="ECO:0000256" key="3">
    <source>
        <dbReference type="SAM" id="Phobius"/>
    </source>
</evidence>
<name>A0A8S1IZ41_9CHLO</name>
<keyword evidence="3" id="KW-0812">Transmembrane</keyword>
<dbReference type="Gene3D" id="3.30.497.10">
    <property type="entry name" value="Antithrombin, subunit I, domain 2"/>
    <property type="match status" value="1"/>
</dbReference>
<dbReference type="InterPro" id="IPR023796">
    <property type="entry name" value="Serpin_dom"/>
</dbReference>
<dbReference type="GO" id="GO:0004867">
    <property type="term" value="F:serine-type endopeptidase inhibitor activity"/>
    <property type="evidence" value="ECO:0007669"/>
    <property type="project" value="InterPro"/>
</dbReference>
<gene>
    <name evidence="5" type="ORF">OSTQU699_LOCUS5420</name>
</gene>
<dbReference type="InterPro" id="IPR036186">
    <property type="entry name" value="Serpin_sf"/>
</dbReference>
<dbReference type="Pfam" id="PF00079">
    <property type="entry name" value="Serpin"/>
    <property type="match status" value="1"/>
</dbReference>
<dbReference type="InterPro" id="IPR042185">
    <property type="entry name" value="Serpin_sf_2"/>
</dbReference>
<dbReference type="AlphaFoldDB" id="A0A8S1IZ41"/>
<evidence type="ECO:0000259" key="4">
    <source>
        <dbReference type="SMART" id="SM00093"/>
    </source>
</evidence>
<keyword evidence="3" id="KW-0472">Membrane</keyword>